<evidence type="ECO:0000256" key="2">
    <source>
        <dbReference type="ARBA" id="ARBA00006244"/>
    </source>
</evidence>
<comment type="similarity">
    <text evidence="2">Belongs to the TMEM198 family.</text>
</comment>
<evidence type="ECO:0000256" key="8">
    <source>
        <dbReference type="SAM" id="Phobius"/>
    </source>
</evidence>
<keyword evidence="5 8" id="KW-0472">Membrane</keyword>
<feature type="transmembrane region" description="Helical" evidence="8">
    <location>
        <begin position="55"/>
        <end position="76"/>
    </location>
</feature>
<name>A0A8T1WN90_9STRA</name>
<comment type="subcellular location">
    <subcellularLocation>
        <location evidence="1">Membrane</location>
        <topology evidence="1">Multi-pass membrane protein</topology>
    </subcellularLocation>
</comment>
<dbReference type="Proteomes" id="UP000693981">
    <property type="component" value="Unassembled WGS sequence"/>
</dbReference>
<evidence type="ECO:0000256" key="1">
    <source>
        <dbReference type="ARBA" id="ARBA00004141"/>
    </source>
</evidence>
<feature type="transmembrane region" description="Helical" evidence="8">
    <location>
        <begin position="178"/>
        <end position="203"/>
    </location>
</feature>
<evidence type="ECO:0000256" key="4">
    <source>
        <dbReference type="ARBA" id="ARBA00022989"/>
    </source>
</evidence>
<dbReference type="Pfam" id="PF13886">
    <property type="entry name" value="TM7S3_TM198"/>
    <property type="match status" value="1"/>
</dbReference>
<dbReference type="PANTHER" id="PTHR31247:SF5">
    <property type="entry name" value="DUF4203 DOMAIN-CONTAINING PROTEIN"/>
    <property type="match status" value="1"/>
</dbReference>
<comment type="caution">
    <text evidence="10">The sequence shown here is derived from an EMBL/GenBank/DDBJ whole genome shotgun (WGS) entry which is preliminary data.</text>
</comment>
<organism evidence="10 11">
    <name type="scientific">Phytophthora boehmeriae</name>
    <dbReference type="NCBI Taxonomy" id="109152"/>
    <lineage>
        <taxon>Eukaryota</taxon>
        <taxon>Sar</taxon>
        <taxon>Stramenopiles</taxon>
        <taxon>Oomycota</taxon>
        <taxon>Peronosporomycetes</taxon>
        <taxon>Peronosporales</taxon>
        <taxon>Peronosporaceae</taxon>
        <taxon>Phytophthora</taxon>
    </lineage>
</organism>
<feature type="domain" description="TM7S3/TM198-like" evidence="9">
    <location>
        <begin position="8"/>
        <end position="204"/>
    </location>
</feature>
<evidence type="ECO:0000313" key="10">
    <source>
        <dbReference type="EMBL" id="KAG7393159.1"/>
    </source>
</evidence>
<feature type="transmembrane region" description="Helical" evidence="8">
    <location>
        <begin position="29"/>
        <end position="49"/>
    </location>
</feature>
<dbReference type="OrthoDB" id="115781at2759"/>
<evidence type="ECO:0000256" key="3">
    <source>
        <dbReference type="ARBA" id="ARBA00022692"/>
    </source>
</evidence>
<sequence length="333" mass="35853">MGGYILAVVSILVGGGVLTFGYRFLYEALFTIGFGAGGLVTAVIAQSMFADKSWMALGSWVAFIVGGVFCGGIVLWTYPKSSFVAGMAAGIMLAGIVTNSAASFMLPGHTTEVFQMFSVVFGVLFVAFDLKFSKPVQIASTSIFGAGILAWGVGFFVGEFPFPNDLEMYAEKNTNGELVYSIPSVWWGYLLGIVVLSAFGILIQSRKTARSPVDDEFEGFGPDGFGYPIDAVPYVEPEKPGGTRPSVPVMENFTTAARDSDVPSSYVHQSFCRLYSRNTEALSIEKTRAKFLEERAQSIDMKNPAETTTSQLQPPVKNASSRGVQAGIQEEEL</sequence>
<dbReference type="InterPro" id="IPR025256">
    <property type="entry name" value="TM7S3/TM198-like_dom"/>
</dbReference>
<keyword evidence="11" id="KW-1185">Reference proteome</keyword>
<proteinExistence type="inferred from homology"/>
<gene>
    <name evidence="10" type="ORF">PHYBOEH_006175</name>
</gene>
<evidence type="ECO:0000256" key="6">
    <source>
        <dbReference type="ARBA" id="ARBA00049737"/>
    </source>
</evidence>
<evidence type="ECO:0000313" key="11">
    <source>
        <dbReference type="Proteomes" id="UP000693981"/>
    </source>
</evidence>
<feature type="transmembrane region" description="Helical" evidence="8">
    <location>
        <begin position="113"/>
        <end position="132"/>
    </location>
</feature>
<dbReference type="EMBL" id="JAGDFL010000324">
    <property type="protein sequence ID" value="KAG7393159.1"/>
    <property type="molecule type" value="Genomic_DNA"/>
</dbReference>
<accession>A0A8T1WN90</accession>
<dbReference type="InterPro" id="IPR040236">
    <property type="entry name" value="TMEM198"/>
</dbReference>
<dbReference type="GO" id="GO:0005886">
    <property type="term" value="C:plasma membrane"/>
    <property type="evidence" value="ECO:0007669"/>
    <property type="project" value="TreeGrafter"/>
</dbReference>
<feature type="region of interest" description="Disordered" evidence="7">
    <location>
        <begin position="295"/>
        <end position="333"/>
    </location>
</feature>
<feature type="transmembrane region" description="Helical" evidence="8">
    <location>
        <begin position="83"/>
        <end position="107"/>
    </location>
</feature>
<reference evidence="10" key="1">
    <citation type="submission" date="2021-02" db="EMBL/GenBank/DDBJ databases">
        <authorList>
            <person name="Palmer J.M."/>
        </authorList>
    </citation>
    <scope>NUCLEOTIDE SEQUENCE</scope>
    <source>
        <strain evidence="10">SCRP23</strain>
    </source>
</reference>
<feature type="compositionally biased region" description="Polar residues" evidence="7">
    <location>
        <begin position="305"/>
        <end position="323"/>
    </location>
</feature>
<dbReference type="AlphaFoldDB" id="A0A8T1WN90"/>
<feature type="transmembrane region" description="Helical" evidence="8">
    <location>
        <begin position="6"/>
        <end position="22"/>
    </location>
</feature>
<protein>
    <recommendedName>
        <fullName evidence="6">Transmembrane protein 198</fullName>
    </recommendedName>
</protein>
<evidence type="ECO:0000256" key="7">
    <source>
        <dbReference type="SAM" id="MobiDB-lite"/>
    </source>
</evidence>
<keyword evidence="4 8" id="KW-1133">Transmembrane helix</keyword>
<evidence type="ECO:0000256" key="5">
    <source>
        <dbReference type="ARBA" id="ARBA00023136"/>
    </source>
</evidence>
<keyword evidence="3 8" id="KW-0812">Transmembrane</keyword>
<evidence type="ECO:0000259" key="9">
    <source>
        <dbReference type="Pfam" id="PF13886"/>
    </source>
</evidence>
<feature type="transmembrane region" description="Helical" evidence="8">
    <location>
        <begin position="139"/>
        <end position="158"/>
    </location>
</feature>
<dbReference type="PANTHER" id="PTHR31247">
    <property type="entry name" value="TRANSMEMBRANE PROTEIN 198 FAMILY MEMBER"/>
    <property type="match status" value="1"/>
</dbReference>